<dbReference type="InterPro" id="IPR013149">
    <property type="entry name" value="ADH-like_C"/>
</dbReference>
<dbReference type="GO" id="GO:0016491">
    <property type="term" value="F:oxidoreductase activity"/>
    <property type="evidence" value="ECO:0007669"/>
    <property type="project" value="UniProtKB-KW"/>
</dbReference>
<feature type="domain" description="Alcohol dehydrogenase-like C-terminal" evidence="2">
    <location>
        <begin position="177"/>
        <end position="304"/>
    </location>
</feature>
<reference evidence="4 5" key="1">
    <citation type="submission" date="2023-10" db="EMBL/GenBank/DDBJ databases">
        <title>Description of Microbulbifer bruguierae sp. nov., isolated from the sediments of mangrove plant Bruguiera sexangula and comparative genomic analyses of the genus Microbulbifer.</title>
        <authorList>
            <person name="Long M."/>
        </authorList>
    </citation>
    <scope>NUCLEOTIDE SEQUENCE [LARGE SCALE GENOMIC DNA]</scope>
    <source>
        <strain evidence="4 5">SPO729</strain>
    </source>
</reference>
<dbReference type="SUPFAM" id="SSF50129">
    <property type="entry name" value="GroES-like"/>
    <property type="match status" value="1"/>
</dbReference>
<dbReference type="Gene3D" id="3.90.180.10">
    <property type="entry name" value="Medium-chain alcohol dehydrogenases, catalytic domain"/>
    <property type="match status" value="1"/>
</dbReference>
<accession>A0AAU0MYR6</accession>
<feature type="domain" description="Alcohol dehydrogenase-like N-terminal" evidence="3">
    <location>
        <begin position="25"/>
        <end position="139"/>
    </location>
</feature>
<protein>
    <submittedName>
        <fullName evidence="4">Zinc-binding dehydrogenase</fullName>
    </submittedName>
</protein>
<evidence type="ECO:0000259" key="2">
    <source>
        <dbReference type="Pfam" id="PF00107"/>
    </source>
</evidence>
<dbReference type="Gene3D" id="3.40.50.720">
    <property type="entry name" value="NAD(P)-binding Rossmann-like Domain"/>
    <property type="match status" value="1"/>
</dbReference>
<dbReference type="CDD" id="cd08262">
    <property type="entry name" value="Zn_ADH8"/>
    <property type="match status" value="1"/>
</dbReference>
<dbReference type="Pfam" id="PF08240">
    <property type="entry name" value="ADH_N"/>
    <property type="match status" value="1"/>
</dbReference>
<dbReference type="AlphaFoldDB" id="A0AAU0MYR6"/>
<name>A0AAU0MYR6_9GAMM</name>
<keyword evidence="1" id="KW-0560">Oxidoreductase</keyword>
<evidence type="ECO:0000256" key="1">
    <source>
        <dbReference type="ARBA" id="ARBA00023002"/>
    </source>
</evidence>
<proteinExistence type="predicted"/>
<evidence type="ECO:0000259" key="3">
    <source>
        <dbReference type="Pfam" id="PF08240"/>
    </source>
</evidence>
<evidence type="ECO:0000313" key="5">
    <source>
        <dbReference type="Proteomes" id="UP001302477"/>
    </source>
</evidence>
<sequence length="353" mass="37751">MQTMQSVVLRNGSIQLETVDVPQPGPGQVLVKSLACGICGSDLHLTRHTDEVFGLYKKMGLMPADLEVNPDIMLGHEYSAEVVAYGPDTKGELPVGSRVTSVPILMSQNGAGIGVTPGVNGAYSEYFLLDEVLMLPLPDGVSPQAAAITEPLAVGLHSVNRSEIGEDDVALVAGCGPIGLAVIAALRLRGVRHIVASDPQPSSRAMALEFGATEAVDPTQDDEVVKAATIAGENRVVIFECVGIHTLLTSFIQRAPAKARLVVTGVHTTETPVNFAFALVKEMDIRFTYYYTPEEFAECLDRIAKGQVNWKALWTGTVGIDGVPGAFKTLMQPNSHIKVIVEPWRSGELEHAE</sequence>
<dbReference type="KEGG" id="mpaf:R5R33_15640"/>
<dbReference type="RefSeq" id="WP_318953632.1">
    <property type="nucleotide sequence ID" value="NZ_CP137555.1"/>
</dbReference>
<dbReference type="PANTHER" id="PTHR43189:SF1">
    <property type="entry name" value="ZINC-TYPE ALCOHOL DEHYDROGENASE-LIKE PROTEIN C1198.01"/>
    <property type="match status" value="1"/>
</dbReference>
<dbReference type="InterPro" id="IPR011032">
    <property type="entry name" value="GroES-like_sf"/>
</dbReference>
<dbReference type="InterPro" id="IPR036291">
    <property type="entry name" value="NAD(P)-bd_dom_sf"/>
</dbReference>
<dbReference type="EMBL" id="CP137555">
    <property type="protein sequence ID" value="WOX05158.1"/>
    <property type="molecule type" value="Genomic_DNA"/>
</dbReference>
<dbReference type="PANTHER" id="PTHR43189">
    <property type="entry name" value="ZINC-TYPE ALCOHOL DEHYDROGENASE-LIKE PROTEIN C1198.01-RELATED"/>
    <property type="match status" value="1"/>
</dbReference>
<dbReference type="Proteomes" id="UP001302477">
    <property type="component" value="Chromosome"/>
</dbReference>
<dbReference type="Pfam" id="PF00107">
    <property type="entry name" value="ADH_zinc_N"/>
    <property type="match status" value="1"/>
</dbReference>
<keyword evidence="5" id="KW-1185">Reference proteome</keyword>
<organism evidence="4 5">
    <name type="scientific">Microbulbifer pacificus</name>
    <dbReference type="NCBI Taxonomy" id="407164"/>
    <lineage>
        <taxon>Bacteria</taxon>
        <taxon>Pseudomonadati</taxon>
        <taxon>Pseudomonadota</taxon>
        <taxon>Gammaproteobacteria</taxon>
        <taxon>Cellvibrionales</taxon>
        <taxon>Microbulbiferaceae</taxon>
        <taxon>Microbulbifer</taxon>
    </lineage>
</organism>
<evidence type="ECO:0000313" key="4">
    <source>
        <dbReference type="EMBL" id="WOX05158.1"/>
    </source>
</evidence>
<dbReference type="InterPro" id="IPR013154">
    <property type="entry name" value="ADH-like_N"/>
</dbReference>
<gene>
    <name evidence="4" type="ORF">R5R33_15640</name>
</gene>
<dbReference type="SUPFAM" id="SSF51735">
    <property type="entry name" value="NAD(P)-binding Rossmann-fold domains"/>
    <property type="match status" value="1"/>
</dbReference>